<feature type="transmembrane region" description="Helical" evidence="2">
    <location>
        <begin position="59"/>
        <end position="77"/>
    </location>
</feature>
<dbReference type="RefSeq" id="WP_159399961.1">
    <property type="nucleotide sequence ID" value="NZ_CP016279.1"/>
</dbReference>
<evidence type="ECO:0000256" key="2">
    <source>
        <dbReference type="SAM" id="Phobius"/>
    </source>
</evidence>
<organism evidence="3 4">
    <name type="scientific">Streptomyces griseochromogenes</name>
    <dbReference type="NCBI Taxonomy" id="68214"/>
    <lineage>
        <taxon>Bacteria</taxon>
        <taxon>Bacillati</taxon>
        <taxon>Actinomycetota</taxon>
        <taxon>Actinomycetes</taxon>
        <taxon>Kitasatosporales</taxon>
        <taxon>Streptomycetaceae</taxon>
        <taxon>Streptomyces</taxon>
    </lineage>
</organism>
<protein>
    <submittedName>
        <fullName evidence="3">Uncharacterized protein</fullName>
    </submittedName>
</protein>
<feature type="region of interest" description="Disordered" evidence="1">
    <location>
        <begin position="1"/>
        <end position="37"/>
    </location>
</feature>
<comment type="caution">
    <text evidence="3">The sequence shown here is derived from an EMBL/GenBank/DDBJ whole genome shotgun (WGS) entry which is preliminary data.</text>
</comment>
<evidence type="ECO:0000313" key="3">
    <source>
        <dbReference type="EMBL" id="MBP2054316.1"/>
    </source>
</evidence>
<reference evidence="3 4" key="1">
    <citation type="submission" date="2021-03" db="EMBL/GenBank/DDBJ databases">
        <title>Genomic Encyclopedia of Type Strains, Phase IV (KMG-IV): sequencing the most valuable type-strain genomes for metagenomic binning, comparative biology and taxonomic classification.</title>
        <authorList>
            <person name="Goeker M."/>
        </authorList>
    </citation>
    <scope>NUCLEOTIDE SEQUENCE [LARGE SCALE GENOMIC DNA]</scope>
    <source>
        <strain evidence="3 4">DSM 40499</strain>
    </source>
</reference>
<keyword evidence="4" id="KW-1185">Reference proteome</keyword>
<sequence>MTVSQGSAPEEGTPHHSEFHGPAAVQGGPHGVQNNHFHAPARAGRALPWNKVLSTLKNVVLSVVVVAGLVWGAAWWLHRHHEQQARVDATRSACRQAYRADDVYRDSTLSTHSFSEDVAPSRELARRLRLAASASSDPEIKREIQTYAGDMEAWADATERGDDADRNTATIRKMDDQNALNLDCRKVLGDDG</sequence>
<evidence type="ECO:0000256" key="1">
    <source>
        <dbReference type="SAM" id="MobiDB-lite"/>
    </source>
</evidence>
<keyword evidence="2" id="KW-1133">Transmembrane helix</keyword>
<evidence type="ECO:0000313" key="4">
    <source>
        <dbReference type="Proteomes" id="UP001519309"/>
    </source>
</evidence>
<dbReference type="Proteomes" id="UP001519309">
    <property type="component" value="Unassembled WGS sequence"/>
</dbReference>
<dbReference type="EMBL" id="JAGGLP010000020">
    <property type="protein sequence ID" value="MBP2054316.1"/>
    <property type="molecule type" value="Genomic_DNA"/>
</dbReference>
<gene>
    <name evidence="3" type="ORF">J2Z21_007319</name>
</gene>
<accession>A0ABS4M4M6</accession>
<keyword evidence="2" id="KW-0812">Transmembrane</keyword>
<keyword evidence="2" id="KW-0472">Membrane</keyword>
<proteinExistence type="predicted"/>
<name>A0ABS4M4M6_9ACTN</name>